<name>A0ABX5I0A2_9STAP</name>
<reference evidence="1 2" key="1">
    <citation type="journal article" date="2016" name="Front. Microbiol.">
        <title>Comprehensive Phylogenetic Analysis of Bovine Non-aureus Staphylococci Species Based on Whole-Genome Sequencing.</title>
        <authorList>
            <person name="Naushad S."/>
            <person name="Barkema H.W."/>
            <person name="Luby C."/>
            <person name="Condas L.A."/>
            <person name="Nobrega D.B."/>
            <person name="Carson D.A."/>
            <person name="De Buck J."/>
        </authorList>
    </citation>
    <scope>NUCLEOTIDE SEQUENCE [LARGE SCALE GENOMIC DNA]</scope>
    <source>
        <strain evidence="1 2">SNUC 1409</strain>
    </source>
</reference>
<protein>
    <submittedName>
        <fullName evidence="1">Uncharacterized protein</fullName>
    </submittedName>
</protein>
<organism evidence="1 2">
    <name type="scientific">Staphylococcus devriesei</name>
    <dbReference type="NCBI Taxonomy" id="586733"/>
    <lineage>
        <taxon>Bacteria</taxon>
        <taxon>Bacillati</taxon>
        <taxon>Bacillota</taxon>
        <taxon>Bacilli</taxon>
        <taxon>Bacillales</taxon>
        <taxon>Staphylococcaceae</taxon>
        <taxon>Staphylococcus</taxon>
    </lineage>
</organism>
<comment type="caution">
    <text evidence="1">The sequence shown here is derived from an EMBL/GenBank/DDBJ whole genome shotgun (WGS) entry which is preliminary data.</text>
</comment>
<dbReference type="Proteomes" id="UP000242088">
    <property type="component" value="Unassembled WGS sequence"/>
</dbReference>
<evidence type="ECO:0000313" key="1">
    <source>
        <dbReference type="EMBL" id="PTF12797.1"/>
    </source>
</evidence>
<dbReference type="EMBL" id="PYZI01000018">
    <property type="protein sequence ID" value="PTF12797.1"/>
    <property type="molecule type" value="Genomic_DNA"/>
</dbReference>
<proteinExistence type="predicted"/>
<evidence type="ECO:0000313" key="2">
    <source>
        <dbReference type="Proteomes" id="UP000242088"/>
    </source>
</evidence>
<gene>
    <name evidence="1" type="ORF">BUY47_11200</name>
</gene>
<keyword evidence="2" id="KW-1185">Reference proteome</keyword>
<accession>A0ABX5I0A2</accession>
<sequence>MTVIDFQKLLGKLYREDYRDDPIIAKNFIELGWATKRLLEQRKISPFDDYEKVKSQIYNEVEWHKTWLS</sequence>